<proteinExistence type="predicted"/>
<name>A0ABM7D6M8_9ALTE</name>
<dbReference type="EMBL" id="CP013927">
    <property type="protein sequence ID" value="AMJ76790.1"/>
    <property type="molecule type" value="Genomic_DNA"/>
</dbReference>
<accession>A0ABM7D6M8</accession>
<evidence type="ECO:0000313" key="2">
    <source>
        <dbReference type="Proteomes" id="UP000056750"/>
    </source>
</evidence>
<keyword evidence="1" id="KW-0614">Plasmid</keyword>
<organism evidence="1 2">
    <name type="scientific">Alteromonas stellipolaris</name>
    <dbReference type="NCBI Taxonomy" id="233316"/>
    <lineage>
        <taxon>Bacteria</taxon>
        <taxon>Pseudomonadati</taxon>
        <taxon>Pseudomonadota</taxon>
        <taxon>Gammaproteobacteria</taxon>
        <taxon>Alteromonadales</taxon>
        <taxon>Alteromonadaceae</taxon>
        <taxon>Alteromonas/Salinimonas group</taxon>
        <taxon>Alteromonas</taxon>
    </lineage>
</organism>
<evidence type="ECO:0000313" key="1">
    <source>
        <dbReference type="EMBL" id="AMJ76790.1"/>
    </source>
</evidence>
<reference evidence="1 2" key="1">
    <citation type="submission" date="2015-12" db="EMBL/GenBank/DDBJ databases">
        <title>Intraspecies pangenome expansion in the marine bacterium Alteromonas.</title>
        <authorList>
            <person name="Lopez-Perez M."/>
            <person name="Rodriguez-Valera F."/>
        </authorList>
    </citation>
    <scope>NUCLEOTIDE SEQUENCE [LARGE SCALE GENOMIC DNA]</scope>
    <source>
        <strain evidence="1 2">LMG 21861</strain>
        <plasmid evidence="1 2">pASTE61-200</plasmid>
    </source>
</reference>
<geneLocation type="plasmid" evidence="1 2">
    <name>pASTE61-200</name>
</geneLocation>
<protein>
    <submittedName>
        <fullName evidence="1">Uncharacterized protein</fullName>
    </submittedName>
</protein>
<keyword evidence="2" id="KW-1185">Reference proteome</keyword>
<gene>
    <name evidence="1" type="ORF">AVL57_01205</name>
</gene>
<dbReference type="Proteomes" id="UP000056750">
    <property type="component" value="Plasmid pASTE61-200"/>
</dbReference>
<sequence>MLNCIGEAEAMKEWAKIAIDLPDEMRNRYRLAREKSAILLGKLSTFESLLEHYQGETHRAT</sequence>